<protein>
    <submittedName>
        <fullName evidence="1">EC1118_1D0_5028p</fullName>
    </submittedName>
</protein>
<proteinExistence type="predicted"/>
<evidence type="ECO:0000313" key="1">
    <source>
        <dbReference type="EMBL" id="CAY78730.1"/>
    </source>
</evidence>
<organism evidence="1 2">
    <name type="scientific">Saccharomyces cerevisiae (strain Lalvin EC1118 / Prise de mousse)</name>
    <name type="common">Baker's yeast</name>
    <dbReference type="NCBI Taxonomy" id="643680"/>
    <lineage>
        <taxon>Eukaryota</taxon>
        <taxon>Fungi</taxon>
        <taxon>Dikarya</taxon>
        <taxon>Ascomycota</taxon>
        <taxon>Saccharomycotina</taxon>
        <taxon>Saccharomycetes</taxon>
        <taxon>Saccharomycetales</taxon>
        <taxon>Saccharomycetaceae</taxon>
        <taxon>Saccharomyces</taxon>
    </lineage>
</organism>
<name>C8Z5E1_YEAS8</name>
<accession>C8Z5E1</accession>
<gene>
    <name evidence="1" type="ORF">EC1118_1D0_5028g</name>
</gene>
<dbReference type="EMBL" id="FN393063">
    <property type="protein sequence ID" value="CAY78730.1"/>
    <property type="molecule type" value="Genomic_DNA"/>
</dbReference>
<dbReference type="Proteomes" id="UP000000286">
    <property type="component" value="Chromosome IV"/>
</dbReference>
<dbReference type="HOGENOM" id="CLU_2110827_0_0_1"/>
<dbReference type="AlphaFoldDB" id="C8Z5E1"/>
<sequence>MLHIYIGKRLKGPASTFCFPLVLFTRTCTISSQRRPEINSGYFVQTDSAFHFWRPPIAPAEMGHEGHYGALVFPFSPRFPLPIVRSGNFFVSLAYIAPIRQSSPVSESSSPNSWP</sequence>
<evidence type="ECO:0000313" key="2">
    <source>
        <dbReference type="Proteomes" id="UP000000286"/>
    </source>
</evidence>
<reference evidence="1 2" key="1">
    <citation type="journal article" date="2009" name="Proc. Natl. Acad. Sci. U.S.A.">
        <title>Eukaryote-to-eukaryote gene transfer events revealed by the genome sequence of the wine yeast Saccharomyces cerevisiae EC1118.</title>
        <authorList>
            <person name="Novo M."/>
            <person name="Bigey F."/>
            <person name="Beyne E."/>
            <person name="Galeote V."/>
            <person name="Gavory F."/>
            <person name="Mallet S."/>
            <person name="Cambot B."/>
            <person name="Legras J.L."/>
            <person name="Wincker P."/>
            <person name="Casaregola S."/>
            <person name="Dequin S."/>
        </authorList>
    </citation>
    <scope>NUCLEOTIDE SEQUENCE [LARGE SCALE GENOMIC DNA]</scope>
    <source>
        <strain evidence="2">Lalvin EC1118 / Prise de mousse</strain>
    </source>
</reference>